<dbReference type="RefSeq" id="WP_204445811.1">
    <property type="nucleotide sequence ID" value="NZ_JACJKY010000007.1"/>
</dbReference>
<dbReference type="AlphaFoldDB" id="A0A938X684"/>
<organism evidence="5 6">
    <name type="scientific">Merdimmobilis hominis</name>
    <dbReference type="NCBI Taxonomy" id="2897707"/>
    <lineage>
        <taxon>Bacteria</taxon>
        <taxon>Bacillati</taxon>
        <taxon>Bacillota</taxon>
        <taxon>Clostridia</taxon>
        <taxon>Eubacteriales</taxon>
        <taxon>Oscillospiraceae</taxon>
        <taxon>Merdimmobilis</taxon>
    </lineage>
</organism>
<dbReference type="Proteomes" id="UP000774750">
    <property type="component" value="Unassembled WGS sequence"/>
</dbReference>
<evidence type="ECO:0000313" key="6">
    <source>
        <dbReference type="Proteomes" id="UP000774750"/>
    </source>
</evidence>
<dbReference type="PANTHER" id="PTHR43567">
    <property type="entry name" value="FLAVOREDOXIN-RELATED-RELATED"/>
    <property type="match status" value="1"/>
</dbReference>
<evidence type="ECO:0000313" key="5">
    <source>
        <dbReference type="EMBL" id="MBM6920673.1"/>
    </source>
</evidence>
<dbReference type="Gene3D" id="2.30.110.10">
    <property type="entry name" value="Electron Transport, Fmn-binding Protein, Chain A"/>
    <property type="match status" value="1"/>
</dbReference>
<dbReference type="SUPFAM" id="SSF50475">
    <property type="entry name" value="FMN-binding split barrel"/>
    <property type="match status" value="1"/>
</dbReference>
<reference evidence="5" key="2">
    <citation type="journal article" date="2021" name="Sci. Rep.">
        <title>The distribution of antibiotic resistance genes in chicken gut microbiota commensals.</title>
        <authorList>
            <person name="Juricova H."/>
            <person name="Matiasovicova J."/>
            <person name="Kubasova T."/>
            <person name="Cejkova D."/>
            <person name="Rychlik I."/>
        </authorList>
    </citation>
    <scope>NUCLEOTIDE SEQUENCE</scope>
    <source>
        <strain evidence="5">An559</strain>
    </source>
</reference>
<comment type="cofactor">
    <cofactor evidence="1">
        <name>FMN</name>
        <dbReference type="ChEBI" id="CHEBI:58210"/>
    </cofactor>
</comment>
<dbReference type="SMART" id="SM00903">
    <property type="entry name" value="Flavin_Reduct"/>
    <property type="match status" value="1"/>
</dbReference>
<dbReference type="EMBL" id="JACJKY010000007">
    <property type="protein sequence ID" value="MBM6920673.1"/>
    <property type="molecule type" value="Genomic_DNA"/>
</dbReference>
<dbReference type="GO" id="GO:0010181">
    <property type="term" value="F:FMN binding"/>
    <property type="evidence" value="ECO:0007669"/>
    <property type="project" value="InterPro"/>
</dbReference>
<evidence type="ECO:0000259" key="4">
    <source>
        <dbReference type="SMART" id="SM00903"/>
    </source>
</evidence>
<name>A0A938X684_9FIRM</name>
<dbReference type="InterPro" id="IPR012349">
    <property type="entry name" value="Split_barrel_FMN-bd"/>
</dbReference>
<proteinExistence type="inferred from homology"/>
<evidence type="ECO:0000256" key="3">
    <source>
        <dbReference type="ARBA" id="ARBA00038054"/>
    </source>
</evidence>
<comment type="similarity">
    <text evidence="3">Belongs to the flavoredoxin family.</text>
</comment>
<gene>
    <name evidence="5" type="ORF">H6A12_05825</name>
</gene>
<dbReference type="Pfam" id="PF01613">
    <property type="entry name" value="Flavin_Reduct"/>
    <property type="match status" value="1"/>
</dbReference>
<comment type="caution">
    <text evidence="5">The sequence shown here is derived from an EMBL/GenBank/DDBJ whole genome shotgun (WGS) entry which is preliminary data.</text>
</comment>
<evidence type="ECO:0000256" key="1">
    <source>
        <dbReference type="ARBA" id="ARBA00001917"/>
    </source>
</evidence>
<keyword evidence="6" id="KW-1185">Reference proteome</keyword>
<dbReference type="InterPro" id="IPR052174">
    <property type="entry name" value="Flavoredoxin"/>
</dbReference>
<sequence>MRKNFGTKSWFYPLPVLIIGTYGEDGTPDAMNAAWGGLYDEDKVVICLSAGHKTTANIKQTGAFTLSFADADHVAEADYVGMVSGNTEPNKVIKSGFHTTKSSFVNAPLIDELPVALECELIKVNEDGNVIGKIVNISIDERVLNESGNLDLNVFRPISFEPANNGYHVLGERVGNAFKDGSKLK</sequence>
<dbReference type="InterPro" id="IPR002563">
    <property type="entry name" value="Flavin_Rdtase-like_dom"/>
</dbReference>
<dbReference type="PANTHER" id="PTHR43567:SF1">
    <property type="entry name" value="FLAVOREDOXIN"/>
    <property type="match status" value="1"/>
</dbReference>
<evidence type="ECO:0000256" key="2">
    <source>
        <dbReference type="ARBA" id="ARBA00022630"/>
    </source>
</evidence>
<feature type="domain" description="Flavin reductase like" evidence="4">
    <location>
        <begin position="9"/>
        <end position="151"/>
    </location>
</feature>
<reference evidence="5" key="1">
    <citation type="submission" date="2020-08" db="EMBL/GenBank/DDBJ databases">
        <authorList>
            <person name="Cejkova D."/>
            <person name="Kubasova T."/>
            <person name="Jahodarova E."/>
            <person name="Rychlik I."/>
        </authorList>
    </citation>
    <scope>NUCLEOTIDE SEQUENCE</scope>
    <source>
        <strain evidence="5">An559</strain>
    </source>
</reference>
<dbReference type="GO" id="GO:0016646">
    <property type="term" value="F:oxidoreductase activity, acting on the CH-NH group of donors, NAD or NADP as acceptor"/>
    <property type="evidence" value="ECO:0007669"/>
    <property type="project" value="UniProtKB-ARBA"/>
</dbReference>
<accession>A0A938X684</accession>
<keyword evidence="2" id="KW-0285">Flavoprotein</keyword>
<protein>
    <submittedName>
        <fullName evidence="5">Flavin reductase family protein</fullName>
    </submittedName>
</protein>